<dbReference type="EMBL" id="FOLX01000001">
    <property type="protein sequence ID" value="SFC32090.1"/>
    <property type="molecule type" value="Genomic_DNA"/>
</dbReference>
<protein>
    <submittedName>
        <fullName evidence="6">Sarcosine oxidase</fullName>
    </submittedName>
</protein>
<dbReference type="GO" id="GO:0050660">
    <property type="term" value="F:flavin adenine dinucleotide binding"/>
    <property type="evidence" value="ECO:0007669"/>
    <property type="project" value="InterPro"/>
</dbReference>
<proteinExistence type="predicted"/>
<feature type="domain" description="FAD dependent oxidoreductase" evidence="5">
    <location>
        <begin position="3"/>
        <end position="360"/>
    </location>
</feature>
<dbReference type="PANTHER" id="PTHR10961:SF10">
    <property type="entry name" value="FAD DEPENDENT OXIDOREDUCTASE DOMAIN-CONTAINING PROTEIN"/>
    <property type="match status" value="1"/>
</dbReference>
<evidence type="ECO:0000256" key="4">
    <source>
        <dbReference type="ARBA" id="ARBA00023002"/>
    </source>
</evidence>
<dbReference type="InterPro" id="IPR006076">
    <property type="entry name" value="FAD-dep_OxRdtase"/>
</dbReference>
<dbReference type="STRING" id="517719.SAMN05421762_0534"/>
<dbReference type="SUPFAM" id="SSF54373">
    <property type="entry name" value="FAD-linked reductases, C-terminal domain"/>
    <property type="match status" value="1"/>
</dbReference>
<dbReference type="Gene3D" id="3.30.9.10">
    <property type="entry name" value="D-Amino Acid Oxidase, subunit A, domain 2"/>
    <property type="match status" value="1"/>
</dbReference>
<evidence type="ECO:0000256" key="1">
    <source>
        <dbReference type="ARBA" id="ARBA00001974"/>
    </source>
</evidence>
<reference evidence="6 7" key="1">
    <citation type="submission" date="2016-10" db="EMBL/GenBank/DDBJ databases">
        <authorList>
            <person name="de Groot N.N."/>
        </authorList>
    </citation>
    <scope>NUCLEOTIDE SEQUENCE [LARGE SCALE GENOMIC DNA]</scope>
    <source>
        <strain evidence="6 7">DSM 29619</strain>
    </source>
</reference>
<name>A0A1I1IFY1_9RHOB</name>
<dbReference type="AlphaFoldDB" id="A0A1I1IFY1"/>
<dbReference type="InterPro" id="IPR045170">
    <property type="entry name" value="MTOX"/>
</dbReference>
<keyword evidence="3" id="KW-0274">FAD</keyword>
<gene>
    <name evidence="6" type="ORF">SAMN05421762_0534</name>
</gene>
<keyword evidence="7" id="KW-1185">Reference proteome</keyword>
<dbReference type="Proteomes" id="UP000231644">
    <property type="component" value="Unassembled WGS sequence"/>
</dbReference>
<keyword evidence="2" id="KW-0285">Flavoprotein</keyword>
<evidence type="ECO:0000259" key="5">
    <source>
        <dbReference type="Pfam" id="PF01266"/>
    </source>
</evidence>
<dbReference type="Pfam" id="PF01266">
    <property type="entry name" value="DAO"/>
    <property type="match status" value="1"/>
</dbReference>
<accession>A0A1I1IFY1</accession>
<organism evidence="6 7">
    <name type="scientific">Pseudooceanicola nitratireducens</name>
    <dbReference type="NCBI Taxonomy" id="517719"/>
    <lineage>
        <taxon>Bacteria</taxon>
        <taxon>Pseudomonadati</taxon>
        <taxon>Pseudomonadota</taxon>
        <taxon>Alphaproteobacteria</taxon>
        <taxon>Rhodobacterales</taxon>
        <taxon>Paracoccaceae</taxon>
        <taxon>Pseudooceanicola</taxon>
    </lineage>
</organism>
<dbReference type="PANTHER" id="PTHR10961">
    <property type="entry name" value="PEROXISOMAL SARCOSINE OXIDASE"/>
    <property type="match status" value="1"/>
</dbReference>
<evidence type="ECO:0000256" key="3">
    <source>
        <dbReference type="ARBA" id="ARBA00022827"/>
    </source>
</evidence>
<evidence type="ECO:0000313" key="6">
    <source>
        <dbReference type="EMBL" id="SFC32090.1"/>
    </source>
</evidence>
<sequence>MKYAVIGAGLIGSAAARHLALMGHDTTLIGPGEPVDRATHDGPFASHYDEGRITRGLDPSPFWSRASRASIARYRGIEDATGIRFYSPVGCMMAGPSDSAQAAEMQAIAARDGIPCQALTGDALHNRFPYFAFPDDMLGLYEDTDAGHISPRALTRAQIAYALALGARHLPVQVTDLKDHASGVTLTTTAGKLDFDRVLLATGGFSRDLTGNALPLTVYGRTVTLFEVSEAEAARLTGMPALIYLDPPENHPYLLPAIRYPDGKYYLKMGGPSDDPVLETEAQITDWFRSSGDAAAGTRIEAMLRARMPDLQILSTSTLPCVTTYTPDERPALTTLSPRVFTAIGGCGRGAKNSDELGRLGALLATGARLPDWATTPD</sequence>
<evidence type="ECO:0000313" key="7">
    <source>
        <dbReference type="Proteomes" id="UP000231644"/>
    </source>
</evidence>
<dbReference type="SUPFAM" id="SSF51905">
    <property type="entry name" value="FAD/NAD(P)-binding domain"/>
    <property type="match status" value="1"/>
</dbReference>
<comment type="cofactor">
    <cofactor evidence="1">
        <name>FAD</name>
        <dbReference type="ChEBI" id="CHEBI:57692"/>
    </cofactor>
</comment>
<evidence type="ECO:0000256" key="2">
    <source>
        <dbReference type="ARBA" id="ARBA00022630"/>
    </source>
</evidence>
<keyword evidence="4" id="KW-0560">Oxidoreductase</keyword>
<dbReference type="RefSeq" id="WP_093450067.1">
    <property type="nucleotide sequence ID" value="NZ_FNZG01000002.1"/>
</dbReference>
<dbReference type="InterPro" id="IPR036188">
    <property type="entry name" value="FAD/NAD-bd_sf"/>
</dbReference>
<dbReference type="OrthoDB" id="9806257at2"/>
<dbReference type="Gene3D" id="3.50.50.60">
    <property type="entry name" value="FAD/NAD(P)-binding domain"/>
    <property type="match status" value="1"/>
</dbReference>
<dbReference type="GO" id="GO:0008115">
    <property type="term" value="F:sarcosine oxidase activity"/>
    <property type="evidence" value="ECO:0007669"/>
    <property type="project" value="TreeGrafter"/>
</dbReference>